<accession>A0ABR4JZT4</accession>
<feature type="transmembrane region" description="Helical" evidence="2">
    <location>
        <begin position="172"/>
        <end position="191"/>
    </location>
</feature>
<dbReference type="EMBL" id="JBFXLU010000073">
    <property type="protein sequence ID" value="KAL2845282.1"/>
    <property type="molecule type" value="Genomic_DNA"/>
</dbReference>
<evidence type="ECO:0000256" key="2">
    <source>
        <dbReference type="SAM" id="Phobius"/>
    </source>
</evidence>
<comment type="caution">
    <text evidence="3">The sequence shown here is derived from an EMBL/GenBank/DDBJ whole genome shotgun (WGS) entry which is preliminary data.</text>
</comment>
<evidence type="ECO:0000256" key="1">
    <source>
        <dbReference type="SAM" id="MobiDB-lite"/>
    </source>
</evidence>
<sequence>MTVDCAPAQQWALANNGSVEFDVDIVGVGVIVSFISTSLAALLALIIAFIAYAIPRDLLNDVDGMMVVALRTAIARIPPRSRGPSTTDTNDADDDEASADRLHAFRSFMMSITDQVLASHLAILIATFARHVDITLYSVDVVIALGCLACTVHLAMMPLLIDHFRKHLILKVSRSSLMVAGALMLVTLLIMQLSDTWRDHTHIYFQCAVRDLQLDILYDPVGFLAQLFVPLVILFGYCQIISLLYSRGEESPSDPNMLDRIDKWWKELQLRIETARRQWLRYAPRKAITQKRNLRMQRLQAMRYAEIWAFYECQGSFLWRIIWLVSANFYGVTSVLLARSDTTGISGDRDKMGYGQIVPLVLLVLPALAAIQGVYDYHDSVVRRKEKRHSPPDSAAVSSTSLAGVTEVGTPDETDALSAATTPRPESEPAASGTIGEEPPNSPPPSMTTHEAVVAAVFLSPTIPAHEPLAQNSQEGVDRSLWKWAHSEDGFASRPFAHYFVYAHTTFMLVLAILLSWGLAAGPAELIWALGGILGLIGARRFASACYFLWFVSRHRDDIGEWESAVNDPGKQRTQTDYNQVIMRGYTAGDADDAAADDGGDADTAD</sequence>
<keyword evidence="2" id="KW-0812">Transmembrane</keyword>
<proteinExistence type="predicted"/>
<dbReference type="Proteomes" id="UP001610446">
    <property type="component" value="Unassembled WGS sequence"/>
</dbReference>
<protein>
    <submittedName>
        <fullName evidence="3">Uncharacterized protein</fullName>
    </submittedName>
</protein>
<dbReference type="PANTHER" id="PTHR37577">
    <property type="entry name" value="INTEGRAL MEMBRANE PROTEIN"/>
    <property type="match status" value="1"/>
</dbReference>
<evidence type="ECO:0000313" key="4">
    <source>
        <dbReference type="Proteomes" id="UP001610446"/>
    </source>
</evidence>
<feature type="transmembrane region" description="Helical" evidence="2">
    <location>
        <begin position="108"/>
        <end position="129"/>
    </location>
</feature>
<keyword evidence="4" id="KW-1185">Reference proteome</keyword>
<evidence type="ECO:0000313" key="3">
    <source>
        <dbReference type="EMBL" id="KAL2845282.1"/>
    </source>
</evidence>
<keyword evidence="2" id="KW-0472">Membrane</keyword>
<organism evidence="3 4">
    <name type="scientific">Aspergillus pseudoustus</name>
    <dbReference type="NCBI Taxonomy" id="1810923"/>
    <lineage>
        <taxon>Eukaryota</taxon>
        <taxon>Fungi</taxon>
        <taxon>Dikarya</taxon>
        <taxon>Ascomycota</taxon>
        <taxon>Pezizomycotina</taxon>
        <taxon>Eurotiomycetes</taxon>
        <taxon>Eurotiomycetidae</taxon>
        <taxon>Eurotiales</taxon>
        <taxon>Aspergillaceae</taxon>
        <taxon>Aspergillus</taxon>
        <taxon>Aspergillus subgen. Nidulantes</taxon>
    </lineage>
</organism>
<feature type="transmembrane region" description="Helical" evidence="2">
    <location>
        <begin position="25"/>
        <end position="54"/>
    </location>
</feature>
<feature type="region of interest" description="Disordered" evidence="1">
    <location>
        <begin position="385"/>
        <end position="448"/>
    </location>
</feature>
<feature type="transmembrane region" description="Helical" evidence="2">
    <location>
        <begin position="357"/>
        <end position="378"/>
    </location>
</feature>
<feature type="transmembrane region" description="Helical" evidence="2">
    <location>
        <begin position="223"/>
        <end position="245"/>
    </location>
</feature>
<name>A0ABR4JZT4_9EURO</name>
<feature type="transmembrane region" description="Helical" evidence="2">
    <location>
        <begin position="526"/>
        <end position="550"/>
    </location>
</feature>
<gene>
    <name evidence="3" type="ORF">BJY01DRAFT_183290</name>
</gene>
<dbReference type="InterPro" id="IPR053018">
    <property type="entry name" value="Elsinochrome_Biosynth-Asso"/>
</dbReference>
<keyword evidence="2" id="KW-1133">Transmembrane helix</keyword>
<feature type="transmembrane region" description="Helical" evidence="2">
    <location>
        <begin position="317"/>
        <end position="337"/>
    </location>
</feature>
<feature type="transmembrane region" description="Helical" evidence="2">
    <location>
        <begin position="141"/>
        <end position="160"/>
    </location>
</feature>
<feature type="transmembrane region" description="Helical" evidence="2">
    <location>
        <begin position="499"/>
        <end position="520"/>
    </location>
</feature>
<reference evidence="3 4" key="1">
    <citation type="submission" date="2024-07" db="EMBL/GenBank/DDBJ databases">
        <title>Section-level genome sequencing and comparative genomics of Aspergillus sections Usti and Cavernicolus.</title>
        <authorList>
            <consortium name="Lawrence Berkeley National Laboratory"/>
            <person name="Nybo J.L."/>
            <person name="Vesth T.C."/>
            <person name="Theobald S."/>
            <person name="Frisvad J.C."/>
            <person name="Larsen T.O."/>
            <person name="Kjaerboelling I."/>
            <person name="Rothschild-Mancinelli K."/>
            <person name="Lyhne E.K."/>
            <person name="Kogle M.E."/>
            <person name="Barry K."/>
            <person name="Clum A."/>
            <person name="Na H."/>
            <person name="Ledsgaard L."/>
            <person name="Lin J."/>
            <person name="Lipzen A."/>
            <person name="Kuo A."/>
            <person name="Riley R."/>
            <person name="Mondo S."/>
            <person name="Labutti K."/>
            <person name="Haridas S."/>
            <person name="Pangalinan J."/>
            <person name="Salamov A.A."/>
            <person name="Simmons B.A."/>
            <person name="Magnuson J.K."/>
            <person name="Chen J."/>
            <person name="Drula E."/>
            <person name="Henrissat B."/>
            <person name="Wiebenga A."/>
            <person name="Lubbers R.J."/>
            <person name="Gomes A.C."/>
            <person name="Makela M.R."/>
            <person name="Stajich J."/>
            <person name="Grigoriev I.V."/>
            <person name="Mortensen U.H."/>
            <person name="De Vries R.P."/>
            <person name="Baker S.E."/>
            <person name="Andersen M.R."/>
        </authorList>
    </citation>
    <scope>NUCLEOTIDE SEQUENCE [LARGE SCALE GENOMIC DNA]</scope>
    <source>
        <strain evidence="3 4">CBS 123904</strain>
    </source>
</reference>
<dbReference type="PANTHER" id="PTHR37577:SF1">
    <property type="entry name" value="INTEGRAL MEMBRANE PROTEIN"/>
    <property type="match status" value="1"/>
</dbReference>